<dbReference type="EMBL" id="FZQP02000116">
    <property type="protein sequence ID" value="VVC87475.1"/>
    <property type="molecule type" value="Genomic_DNA"/>
</dbReference>
<evidence type="ECO:0000313" key="1">
    <source>
        <dbReference type="EMBL" id="VVC87475.1"/>
    </source>
</evidence>
<dbReference type="Proteomes" id="UP000324832">
    <property type="component" value="Unassembled WGS sequence"/>
</dbReference>
<dbReference type="OrthoDB" id="6350087at2759"/>
<organism evidence="1 2">
    <name type="scientific">Leptidea sinapis</name>
    <dbReference type="NCBI Taxonomy" id="189913"/>
    <lineage>
        <taxon>Eukaryota</taxon>
        <taxon>Metazoa</taxon>
        <taxon>Ecdysozoa</taxon>
        <taxon>Arthropoda</taxon>
        <taxon>Hexapoda</taxon>
        <taxon>Insecta</taxon>
        <taxon>Pterygota</taxon>
        <taxon>Neoptera</taxon>
        <taxon>Endopterygota</taxon>
        <taxon>Lepidoptera</taxon>
        <taxon>Glossata</taxon>
        <taxon>Ditrysia</taxon>
        <taxon>Papilionoidea</taxon>
        <taxon>Pieridae</taxon>
        <taxon>Dismorphiinae</taxon>
        <taxon>Leptidea</taxon>
    </lineage>
</organism>
<evidence type="ECO:0000313" key="2">
    <source>
        <dbReference type="Proteomes" id="UP000324832"/>
    </source>
</evidence>
<reference evidence="1 2" key="1">
    <citation type="submission" date="2017-07" db="EMBL/GenBank/DDBJ databases">
        <authorList>
            <person name="Talla V."/>
            <person name="Backstrom N."/>
        </authorList>
    </citation>
    <scope>NUCLEOTIDE SEQUENCE [LARGE SCALE GENOMIC DNA]</scope>
</reference>
<protein>
    <submittedName>
        <fullName evidence="1">Uncharacterized protein</fullName>
    </submittedName>
</protein>
<keyword evidence="2" id="KW-1185">Reference proteome</keyword>
<sequence length="120" mass="13112">MAHYTILCTIFCGIIGIYAGVVKENTEDLRPLSSPAHLTYDELVYLLQSRFGTQNVAKPMVLSPCAKAILGCCKEGSMDVSCSETLKCGAHFFDDNPCGERFIISALDAATKYYNQFGKA</sequence>
<accession>A0A5E4PR05</accession>
<proteinExistence type="predicted"/>
<name>A0A5E4PR05_9NEOP</name>
<gene>
    <name evidence="1" type="ORF">LSINAPIS_LOCUS1065</name>
</gene>
<dbReference type="AlphaFoldDB" id="A0A5E4PR05"/>